<comment type="caution">
    <text evidence="1">The sequence shown here is derived from an EMBL/GenBank/DDBJ whole genome shotgun (WGS) entry which is preliminary data.</text>
</comment>
<sequence>MLFVIYCRLSDVLFVSLHEDNHFLQTNVTFCGGDKKEFSKWERKLSDQVKIQQRQKIASQLRLVLDEDAFDRLYGFESHPIPATPGRRLAVRIISQFGEECTRVLSI</sequence>
<keyword evidence="2" id="KW-1185">Reference proteome</keyword>
<accession>A0ABS0IN69</accession>
<name>A0ABS0IN69_9BACT</name>
<protein>
    <submittedName>
        <fullName evidence="1">Uncharacterized protein</fullName>
    </submittedName>
</protein>
<reference evidence="1 2" key="1">
    <citation type="submission" date="2020-11" db="EMBL/GenBank/DDBJ databases">
        <authorList>
            <person name="Kim M.K."/>
        </authorList>
    </citation>
    <scope>NUCLEOTIDE SEQUENCE [LARGE SCALE GENOMIC DNA]</scope>
    <source>
        <strain evidence="1 2">BT683</strain>
    </source>
</reference>
<gene>
    <name evidence="1" type="ORF">I2I05_20425</name>
</gene>
<evidence type="ECO:0000313" key="2">
    <source>
        <dbReference type="Proteomes" id="UP000597617"/>
    </source>
</evidence>
<evidence type="ECO:0000313" key="1">
    <source>
        <dbReference type="EMBL" id="MBF9239771.1"/>
    </source>
</evidence>
<organism evidence="1 2">
    <name type="scientific">Hymenobacter jeongseonensis</name>
    <dbReference type="NCBI Taxonomy" id="2791027"/>
    <lineage>
        <taxon>Bacteria</taxon>
        <taxon>Pseudomonadati</taxon>
        <taxon>Bacteroidota</taxon>
        <taxon>Cytophagia</taxon>
        <taxon>Cytophagales</taxon>
        <taxon>Hymenobacteraceae</taxon>
        <taxon>Hymenobacter</taxon>
    </lineage>
</organism>
<dbReference type="EMBL" id="JADQDQ010000017">
    <property type="protein sequence ID" value="MBF9239771.1"/>
    <property type="molecule type" value="Genomic_DNA"/>
</dbReference>
<dbReference type="Proteomes" id="UP000597617">
    <property type="component" value="Unassembled WGS sequence"/>
</dbReference>
<dbReference type="RefSeq" id="WP_196284119.1">
    <property type="nucleotide sequence ID" value="NZ_JADQDQ010000017.1"/>
</dbReference>
<proteinExistence type="predicted"/>